<keyword evidence="1" id="KW-0812">Transmembrane</keyword>
<keyword evidence="3" id="KW-1185">Reference proteome</keyword>
<evidence type="ECO:0000313" key="2">
    <source>
        <dbReference type="EMBL" id="MDP2563940.1"/>
    </source>
</evidence>
<evidence type="ECO:0000313" key="3">
    <source>
        <dbReference type="Proteomes" id="UP001177212"/>
    </source>
</evidence>
<dbReference type="EMBL" id="JAUYVT010000002">
    <property type="protein sequence ID" value="MDP2563940.1"/>
    <property type="molecule type" value="Genomic_DNA"/>
</dbReference>
<accession>A0ABT9FB03</accession>
<comment type="caution">
    <text evidence="2">The sequence shown here is derived from an EMBL/GenBank/DDBJ whole genome shotgun (WGS) entry which is preliminary data.</text>
</comment>
<name>A0ABT9FB03_9GAMM</name>
<organism evidence="2 3">
    <name type="scientific">Pseudoalteromonas marina</name>
    <dbReference type="NCBI Taxonomy" id="267375"/>
    <lineage>
        <taxon>Bacteria</taxon>
        <taxon>Pseudomonadati</taxon>
        <taxon>Pseudomonadota</taxon>
        <taxon>Gammaproteobacteria</taxon>
        <taxon>Alteromonadales</taxon>
        <taxon>Pseudoalteromonadaceae</taxon>
        <taxon>Pseudoalteromonas</taxon>
    </lineage>
</organism>
<dbReference type="Proteomes" id="UP001177212">
    <property type="component" value="Unassembled WGS sequence"/>
</dbReference>
<proteinExistence type="predicted"/>
<dbReference type="RefSeq" id="WP_305471384.1">
    <property type="nucleotide sequence ID" value="NZ_JAUYVT010000002.1"/>
</dbReference>
<keyword evidence="1" id="KW-0472">Membrane</keyword>
<sequence length="135" mass="15512">MSKKIDYSKYSLKELYEALDSIDSEKLPENYRQLKDELSKPERSNDEVLSELEAEMGNQESDFKSYFIIAVGAFFVLWGFLAEEKGIIHKHRSKEVLVTLADNPDKFYFHVYLAAGIGICSVIFGVYLLVRNSKT</sequence>
<feature type="transmembrane region" description="Helical" evidence="1">
    <location>
        <begin position="65"/>
        <end position="82"/>
    </location>
</feature>
<reference evidence="2" key="1">
    <citation type="submission" date="2023-07" db="EMBL/GenBank/DDBJ databases">
        <title>Genome content predicts the carbon catabolic preferences of heterotrophic bacteria.</title>
        <authorList>
            <person name="Gralka M."/>
        </authorList>
    </citation>
    <scope>NUCLEOTIDE SEQUENCE</scope>
    <source>
        <strain evidence="2">4G09</strain>
    </source>
</reference>
<evidence type="ECO:0000256" key="1">
    <source>
        <dbReference type="SAM" id="Phobius"/>
    </source>
</evidence>
<feature type="transmembrane region" description="Helical" evidence="1">
    <location>
        <begin position="107"/>
        <end position="130"/>
    </location>
</feature>
<keyword evidence="1" id="KW-1133">Transmembrane helix</keyword>
<protein>
    <submittedName>
        <fullName evidence="2">Uncharacterized protein</fullName>
    </submittedName>
</protein>
<gene>
    <name evidence="2" type="ORF">Q8W34_04805</name>
</gene>